<accession>A0AA35Q688</accession>
<organism evidence="1 2">
    <name type="scientific">Clonostachys chloroleuca</name>
    <dbReference type="NCBI Taxonomy" id="1926264"/>
    <lineage>
        <taxon>Eukaryota</taxon>
        <taxon>Fungi</taxon>
        <taxon>Dikarya</taxon>
        <taxon>Ascomycota</taxon>
        <taxon>Pezizomycotina</taxon>
        <taxon>Sordariomycetes</taxon>
        <taxon>Hypocreomycetidae</taxon>
        <taxon>Hypocreales</taxon>
        <taxon>Bionectriaceae</taxon>
        <taxon>Clonostachys</taxon>
    </lineage>
</organism>
<name>A0AA35Q688_9HYPO</name>
<dbReference type="EMBL" id="CABFNP030001245">
    <property type="protein sequence ID" value="CAI6093030.1"/>
    <property type="molecule type" value="Genomic_DNA"/>
</dbReference>
<proteinExistence type="predicted"/>
<keyword evidence="2" id="KW-1185">Reference proteome</keyword>
<evidence type="ECO:0000313" key="1">
    <source>
        <dbReference type="EMBL" id="CAI6093030.1"/>
    </source>
</evidence>
<evidence type="ECO:0000313" key="2">
    <source>
        <dbReference type="Proteomes" id="UP001160390"/>
    </source>
</evidence>
<gene>
    <name evidence="1" type="ORF">CCHLO57077_00000099</name>
</gene>
<protein>
    <submittedName>
        <fullName evidence="1">Uncharacterized protein</fullName>
    </submittedName>
</protein>
<dbReference type="Proteomes" id="UP001160390">
    <property type="component" value="Unassembled WGS sequence"/>
</dbReference>
<dbReference type="AlphaFoldDB" id="A0AA35Q688"/>
<sequence>MTLSGRRTPPKGPSEAKKMLYTSLRQLETYEQFLLWQLDVRNASRISRHSGLGEQYQQYRSGYKTRSQHFQDVREFLGHGISFEEAWTADRSLVLATMYEAGEKYVGLYECFGAVEEWVRYNSSIKQPPHLLPSPDEQDPWSTYLEFLYYHSLCQEASGDRVIALEVDRSREWAMLARENLLQSTDTALSLVYRLKVQEDILEARGAHSYERIVSSWKRLRQGTEVADYQSASLGWAWDMMDSFIGNS</sequence>
<reference evidence="1" key="1">
    <citation type="submission" date="2023-01" db="EMBL/GenBank/DDBJ databases">
        <authorList>
            <person name="Piombo E."/>
        </authorList>
    </citation>
    <scope>NUCLEOTIDE SEQUENCE</scope>
</reference>
<comment type="caution">
    <text evidence="1">The sequence shown here is derived from an EMBL/GenBank/DDBJ whole genome shotgun (WGS) entry which is preliminary data.</text>
</comment>